<keyword evidence="7" id="KW-1185">Reference proteome</keyword>
<accession>A0A078KYG8</accession>
<dbReference type="Pfam" id="PF03421">
    <property type="entry name" value="Acetyltransf_14"/>
    <property type="match status" value="1"/>
</dbReference>
<dbReference type="OrthoDB" id="5654434at2"/>
<evidence type="ECO:0000256" key="1">
    <source>
        <dbReference type="ARBA" id="ARBA00022679"/>
    </source>
</evidence>
<sequence length="401" mass="45202">MPFPLRNKLLAQLSKLKKGHDAGLDAEGIKVILHNHNRVNPNKNPITLVQNDNFAEVINETLKNHDKSKPGRYQFIVKSGAHYTTVDLEIDEQGHAKALVLDAANDMRFIPLLTKLSSIEGIERVYYAEGKTNRDNIQKDNISCPVFALSHAMALQSLDIYNHLEQEEVDKHKMLGDKIVGASWNHMPPAININCQSSTLWNTYKKEYQEAFGLEDNYFEKYDQYRDEMHRKSAVIEPSICDQVGNIIPAVFQRIVVPALGDVRQMTESELKGIIYEGTAISKKTNELLDSISNLIQTTNWEKLTRAGDKPKNVIAIEQILGNSGMNVYDRLEKIQEVCKSAHASDFEFLFSSAFRGRDAFTNELYGILGDVKVTDAKSLDTALLTLNQLSLDQPKAARLQ</sequence>
<protein>
    <submittedName>
        <fullName evidence="6">Uncharacterized protein</fullName>
    </submittedName>
</protein>
<name>A0A078KYG8_9GAMM</name>
<dbReference type="AlphaFoldDB" id="A0A078KYG8"/>
<organism evidence="6 7">
    <name type="scientific">Legionella massiliensis</name>
    <dbReference type="NCBI Taxonomy" id="1034943"/>
    <lineage>
        <taxon>Bacteria</taxon>
        <taxon>Pseudomonadati</taxon>
        <taxon>Pseudomonadota</taxon>
        <taxon>Gammaproteobacteria</taxon>
        <taxon>Legionellales</taxon>
        <taxon>Legionellaceae</taxon>
        <taxon>Legionella</taxon>
    </lineage>
</organism>
<dbReference type="Proteomes" id="UP000044071">
    <property type="component" value="Unassembled WGS sequence"/>
</dbReference>
<dbReference type="STRING" id="1034943.BN59_01100"/>
<comment type="catalytic activity">
    <reaction evidence="5">
        <text>L-seryl-[protein] + acetyl-CoA = O-acetyl-L-seryl-[protein] + CoA</text>
        <dbReference type="Rhea" id="RHEA:59392"/>
        <dbReference type="Rhea" id="RHEA-COMP:9863"/>
        <dbReference type="Rhea" id="RHEA-COMP:15352"/>
        <dbReference type="ChEBI" id="CHEBI:29999"/>
        <dbReference type="ChEBI" id="CHEBI:57287"/>
        <dbReference type="ChEBI" id="CHEBI:57288"/>
        <dbReference type="ChEBI" id="CHEBI:141128"/>
    </reaction>
    <physiologicalReaction direction="left-to-right" evidence="5">
        <dbReference type="Rhea" id="RHEA:59393"/>
    </physiologicalReaction>
</comment>
<evidence type="ECO:0000313" key="7">
    <source>
        <dbReference type="Proteomes" id="UP000044071"/>
    </source>
</evidence>
<evidence type="ECO:0000256" key="4">
    <source>
        <dbReference type="ARBA" id="ARBA00048364"/>
    </source>
</evidence>
<evidence type="ECO:0000256" key="5">
    <source>
        <dbReference type="ARBA" id="ARBA00048662"/>
    </source>
</evidence>
<comment type="similarity">
    <text evidence="3">Belongs to the acetyltransferase YopJ family.</text>
</comment>
<proteinExistence type="inferred from homology"/>
<comment type="catalytic activity">
    <reaction evidence="4">
        <text>L-threonyl-[protein] + acetyl-CoA = O-acetyl-L-threonyl-[protein] + CoA</text>
        <dbReference type="Rhea" id="RHEA:65340"/>
        <dbReference type="Rhea" id="RHEA-COMP:11060"/>
        <dbReference type="Rhea" id="RHEA-COMP:16780"/>
        <dbReference type="ChEBI" id="CHEBI:30013"/>
        <dbReference type="ChEBI" id="CHEBI:57287"/>
        <dbReference type="ChEBI" id="CHEBI:57288"/>
        <dbReference type="ChEBI" id="CHEBI:141025"/>
    </reaction>
    <physiologicalReaction direction="left-to-right" evidence="4">
        <dbReference type="Rhea" id="RHEA:65341"/>
    </physiologicalReaction>
</comment>
<gene>
    <name evidence="6" type="ORF">BN59_01100</name>
</gene>
<evidence type="ECO:0000256" key="3">
    <source>
        <dbReference type="ARBA" id="ARBA00023785"/>
    </source>
</evidence>
<keyword evidence="2" id="KW-0012">Acyltransferase</keyword>
<dbReference type="EMBL" id="CCSB01000001">
    <property type="protein sequence ID" value="CDZ76824.1"/>
    <property type="molecule type" value="Genomic_DNA"/>
</dbReference>
<reference evidence="6 7" key="1">
    <citation type="submission" date="2014-06" db="EMBL/GenBank/DDBJ databases">
        <authorList>
            <person name="Urmite Genomes Urmite Genomes"/>
        </authorList>
    </citation>
    <scope>NUCLEOTIDE SEQUENCE [LARGE SCALE GENOMIC DNA]</scope>
</reference>
<evidence type="ECO:0000256" key="2">
    <source>
        <dbReference type="ARBA" id="ARBA00023315"/>
    </source>
</evidence>
<keyword evidence="1" id="KW-0808">Transferase</keyword>
<dbReference type="GO" id="GO:0016746">
    <property type="term" value="F:acyltransferase activity"/>
    <property type="evidence" value="ECO:0007669"/>
    <property type="project" value="UniProtKB-KW"/>
</dbReference>
<dbReference type="InterPro" id="IPR005083">
    <property type="entry name" value="YopJ-like"/>
</dbReference>
<evidence type="ECO:0000313" key="6">
    <source>
        <dbReference type="EMBL" id="CDZ76824.1"/>
    </source>
</evidence>